<dbReference type="GO" id="GO:0000981">
    <property type="term" value="F:DNA-binding transcription factor activity, RNA polymerase II-specific"/>
    <property type="evidence" value="ECO:0007669"/>
    <property type="project" value="InterPro"/>
</dbReference>
<dbReference type="Pfam" id="PF00172">
    <property type="entry name" value="Zn_clus"/>
    <property type="match status" value="1"/>
</dbReference>
<dbReference type="InterPro" id="IPR001138">
    <property type="entry name" value="Zn2Cys6_DnaBD"/>
</dbReference>
<evidence type="ECO:0000259" key="2">
    <source>
        <dbReference type="PROSITE" id="PS50048"/>
    </source>
</evidence>
<keyword evidence="4" id="KW-1185">Reference proteome</keyword>
<dbReference type="PROSITE" id="PS50048">
    <property type="entry name" value="ZN2_CY6_FUNGAL_2"/>
    <property type="match status" value="1"/>
</dbReference>
<dbReference type="Gene3D" id="4.10.240.10">
    <property type="entry name" value="Zn(2)-C6 fungal-type DNA-binding domain"/>
    <property type="match status" value="1"/>
</dbReference>
<dbReference type="GeneID" id="54580395"/>
<feature type="domain" description="Zn(2)-C6 fungal-type" evidence="2">
    <location>
        <begin position="10"/>
        <end position="38"/>
    </location>
</feature>
<protein>
    <recommendedName>
        <fullName evidence="2">Zn(2)-C6 fungal-type domain-containing protein</fullName>
    </recommendedName>
</protein>
<sequence length="541" mass="59675">MLPESQRRGSCKPCRESQAQCDKKKPRCSECVTNNKPCGGYDMGHIFINVNSTGPPPVWNRSQNAQKYLVLDMASQPTPTQEQVPVIPATSLPPTSLAFCSMGGSSSMTALAPPALPTYPVPDSDPNNIPGIVELFLDLYYRRNGLEKTSTDLLSIGNECGGWRSLLPYWLGQSPILDTAIGALAASFVGTQYEDESLIDQGRNMYLNALQMVQHALPEPDSSDRKDLLATTLVMSSTELFLSNGGGPSQLTHIEGATRLLHGAFKSMDFEEIHVYILNQGLFESISTRRRYAFSSPSWRPLIRQLYSVPRTSRNDLYFQWCETILPLPNILSAADSVTTSAASSRTSTPTPASAVLGILDDLTTLEQSLAPWSELLKANTPGPWTFPAAQISADSVPFPLQFVSIEVCTLFCLHWASQLLILDARHALHAHLPLSEIPEHPSPATLLPQMTEYASLICRSIQFCTQNTSFASTENMFLPLFVVASYYMRNGDEDRMKWCVGAFSRIASEQKIGYAIEKLDLTERRVNVGVYNFGGVWDEA</sequence>
<gene>
    <name evidence="3" type="ORF">BU26DRAFT_508284</name>
</gene>
<dbReference type="AlphaFoldDB" id="A0A6A6I5N5"/>
<dbReference type="EMBL" id="ML987200">
    <property type="protein sequence ID" value="KAF2245661.1"/>
    <property type="molecule type" value="Genomic_DNA"/>
</dbReference>
<dbReference type="InterPro" id="IPR053178">
    <property type="entry name" value="Osmoadaptation_assoc"/>
</dbReference>
<dbReference type="InterPro" id="IPR021858">
    <property type="entry name" value="Fun_TF"/>
</dbReference>
<dbReference type="CDD" id="cd00067">
    <property type="entry name" value="GAL4"/>
    <property type="match status" value="1"/>
</dbReference>
<dbReference type="Pfam" id="PF11951">
    <property type="entry name" value="Fungal_trans_2"/>
    <property type="match status" value="1"/>
</dbReference>
<dbReference type="RefSeq" id="XP_033680665.1">
    <property type="nucleotide sequence ID" value="XM_033827065.1"/>
</dbReference>
<organism evidence="3 4">
    <name type="scientific">Trematosphaeria pertusa</name>
    <dbReference type="NCBI Taxonomy" id="390896"/>
    <lineage>
        <taxon>Eukaryota</taxon>
        <taxon>Fungi</taxon>
        <taxon>Dikarya</taxon>
        <taxon>Ascomycota</taxon>
        <taxon>Pezizomycotina</taxon>
        <taxon>Dothideomycetes</taxon>
        <taxon>Pleosporomycetidae</taxon>
        <taxon>Pleosporales</taxon>
        <taxon>Massarineae</taxon>
        <taxon>Trematosphaeriaceae</taxon>
        <taxon>Trematosphaeria</taxon>
    </lineage>
</organism>
<dbReference type="PANTHER" id="PTHR38111">
    <property type="entry name" value="ZN(2)-C6 FUNGAL-TYPE DOMAIN-CONTAINING PROTEIN-RELATED"/>
    <property type="match status" value="1"/>
</dbReference>
<evidence type="ECO:0000256" key="1">
    <source>
        <dbReference type="ARBA" id="ARBA00023242"/>
    </source>
</evidence>
<evidence type="ECO:0000313" key="3">
    <source>
        <dbReference type="EMBL" id="KAF2245661.1"/>
    </source>
</evidence>
<name>A0A6A6I5N5_9PLEO</name>
<dbReference type="OrthoDB" id="4491390at2759"/>
<evidence type="ECO:0000313" key="4">
    <source>
        <dbReference type="Proteomes" id="UP000800094"/>
    </source>
</evidence>
<dbReference type="PROSITE" id="PS00463">
    <property type="entry name" value="ZN2_CY6_FUNGAL_1"/>
    <property type="match status" value="1"/>
</dbReference>
<keyword evidence="1" id="KW-0539">Nucleus</keyword>
<dbReference type="SUPFAM" id="SSF57701">
    <property type="entry name" value="Zn2/Cys6 DNA-binding domain"/>
    <property type="match status" value="1"/>
</dbReference>
<accession>A0A6A6I5N5</accession>
<proteinExistence type="predicted"/>
<dbReference type="InterPro" id="IPR036864">
    <property type="entry name" value="Zn2-C6_fun-type_DNA-bd_sf"/>
</dbReference>
<dbReference type="Proteomes" id="UP000800094">
    <property type="component" value="Unassembled WGS sequence"/>
</dbReference>
<dbReference type="GO" id="GO:0008270">
    <property type="term" value="F:zinc ion binding"/>
    <property type="evidence" value="ECO:0007669"/>
    <property type="project" value="InterPro"/>
</dbReference>
<reference evidence="3" key="1">
    <citation type="journal article" date="2020" name="Stud. Mycol.">
        <title>101 Dothideomycetes genomes: a test case for predicting lifestyles and emergence of pathogens.</title>
        <authorList>
            <person name="Haridas S."/>
            <person name="Albert R."/>
            <person name="Binder M."/>
            <person name="Bloem J."/>
            <person name="Labutti K."/>
            <person name="Salamov A."/>
            <person name="Andreopoulos B."/>
            <person name="Baker S."/>
            <person name="Barry K."/>
            <person name="Bills G."/>
            <person name="Bluhm B."/>
            <person name="Cannon C."/>
            <person name="Castanera R."/>
            <person name="Culley D."/>
            <person name="Daum C."/>
            <person name="Ezra D."/>
            <person name="Gonzalez J."/>
            <person name="Henrissat B."/>
            <person name="Kuo A."/>
            <person name="Liang C."/>
            <person name="Lipzen A."/>
            <person name="Lutzoni F."/>
            <person name="Magnuson J."/>
            <person name="Mondo S."/>
            <person name="Nolan M."/>
            <person name="Ohm R."/>
            <person name="Pangilinan J."/>
            <person name="Park H.-J."/>
            <person name="Ramirez L."/>
            <person name="Alfaro M."/>
            <person name="Sun H."/>
            <person name="Tritt A."/>
            <person name="Yoshinaga Y."/>
            <person name="Zwiers L.-H."/>
            <person name="Turgeon B."/>
            <person name="Goodwin S."/>
            <person name="Spatafora J."/>
            <person name="Crous P."/>
            <person name="Grigoriev I."/>
        </authorList>
    </citation>
    <scope>NUCLEOTIDE SEQUENCE</scope>
    <source>
        <strain evidence="3">CBS 122368</strain>
    </source>
</reference>
<dbReference type="PANTHER" id="PTHR38111:SF11">
    <property type="entry name" value="TRANSCRIPTION FACTOR DOMAIN-CONTAINING PROTEIN-RELATED"/>
    <property type="match status" value="1"/>
</dbReference>